<reference evidence="4" key="1">
    <citation type="submission" date="2015-12" db="EMBL/GenBank/DDBJ databases">
        <title>Update maize B73 reference genome by single molecule sequencing technologies.</title>
        <authorList>
            <consortium name="Maize Genome Sequencing Project"/>
            <person name="Ware D."/>
        </authorList>
    </citation>
    <scope>NUCLEOTIDE SEQUENCE [LARGE SCALE GENOMIC DNA]</scope>
    <source>
        <strain evidence="4">cv. B73</strain>
    </source>
</reference>
<dbReference type="InParanoid" id="A0A804QEC1"/>
<keyword evidence="4" id="KW-1185">Reference proteome</keyword>
<dbReference type="Pfam" id="PF01255">
    <property type="entry name" value="Prenyltransf"/>
    <property type="match status" value="1"/>
</dbReference>
<dbReference type="PANTHER" id="PTHR10291:SF15">
    <property type="entry name" value="ALKYL TRANSFERASE"/>
    <property type="match status" value="1"/>
</dbReference>
<evidence type="ECO:0000313" key="3">
    <source>
        <dbReference type="EnsemblPlants" id="Zm00001eb320160_P002"/>
    </source>
</evidence>
<dbReference type="GO" id="GO:0016765">
    <property type="term" value="F:transferase activity, transferring alkyl or aryl (other than methyl) groups"/>
    <property type="evidence" value="ECO:0007669"/>
    <property type="project" value="InterPro"/>
</dbReference>
<keyword evidence="1 2" id="KW-0808">Transferase</keyword>
<dbReference type="Proteomes" id="UP000007305">
    <property type="component" value="Chromosome 7"/>
</dbReference>
<dbReference type="Gene3D" id="3.40.1180.10">
    <property type="entry name" value="Decaprenyl diphosphate synthase-like"/>
    <property type="match status" value="1"/>
</dbReference>
<dbReference type="EnsemblPlants" id="Zm00001eb320160_T002">
    <property type="protein sequence ID" value="Zm00001eb320160_P002"/>
    <property type="gene ID" value="Zm00001eb320160"/>
</dbReference>
<dbReference type="PANTHER" id="PTHR10291">
    <property type="entry name" value="DEHYDRODOLICHYL DIPHOSPHATE SYNTHASE FAMILY MEMBER"/>
    <property type="match status" value="1"/>
</dbReference>
<dbReference type="OrthoDB" id="4173905at2759"/>
<dbReference type="CDD" id="cd00475">
    <property type="entry name" value="Cis_IPPS"/>
    <property type="match status" value="1"/>
</dbReference>
<dbReference type="InterPro" id="IPR036424">
    <property type="entry name" value="UPP_synth-like_sf"/>
</dbReference>
<proteinExistence type="inferred from homology"/>
<comment type="similarity">
    <text evidence="2">Belongs to the UPP synthase family.</text>
</comment>
<sequence length="395" mass="44099">MMLLALHSPSTGTVAWRRRRPAPLPAISRRARIIRPSPFALSTAAATDTSTGHAPATADREAPLLQLLHSGVRAESLPRHVGLVIDGHARWARARGLSVSEGHAVGRRTVEHTVRLSRAWGIRVLTVFACSHENMTTRPKAEMDFFMQLYEGFIRDNVDQFCREGIRLHLIGDSPGLPASLLRAAREANQLATQSESEMVLMLAMGYSGRRDILRACQELATEVQRNLLRPEDIDEALIAGKLGTSIAGGELSYPDLVIRTSGELRLSNFLLWQSAFAELFFSDVMWPDFGEDEYLGALRSYQTRQRRFGQRKLHCIPLHQSVVINCMLFTRSAKIAADHSVTVRGFCSLVPMHAAMHTLSSPSVPTHTLYIFLYHPIRENFLNSHSGGIWHSKH</sequence>
<reference evidence="3" key="2">
    <citation type="submission" date="2019-07" db="EMBL/GenBank/DDBJ databases">
        <authorList>
            <person name="Seetharam A."/>
            <person name="Woodhouse M."/>
            <person name="Cannon E."/>
        </authorList>
    </citation>
    <scope>NUCLEOTIDE SEQUENCE [LARGE SCALE GENOMIC DNA]</scope>
    <source>
        <strain evidence="3">cv. B73</strain>
    </source>
</reference>
<dbReference type="PROSITE" id="PS01066">
    <property type="entry name" value="UPP_SYNTHASE"/>
    <property type="match status" value="1"/>
</dbReference>
<dbReference type="GO" id="GO:0016094">
    <property type="term" value="P:polyprenol biosynthetic process"/>
    <property type="evidence" value="ECO:0000318"/>
    <property type="project" value="GO_Central"/>
</dbReference>
<dbReference type="EC" id="2.5.1.-" evidence="2"/>
<dbReference type="AlphaFoldDB" id="A0A804QEC1"/>
<dbReference type="FunFam" id="3.40.1180.10:FF:000025">
    <property type="entry name" value="Alkyl transferase"/>
    <property type="match status" value="1"/>
</dbReference>
<dbReference type="SUPFAM" id="SSF64005">
    <property type="entry name" value="Undecaprenyl diphosphate synthase"/>
    <property type="match status" value="1"/>
</dbReference>
<evidence type="ECO:0000313" key="4">
    <source>
        <dbReference type="Proteomes" id="UP000007305"/>
    </source>
</evidence>
<dbReference type="NCBIfam" id="TIGR00055">
    <property type="entry name" value="uppS"/>
    <property type="match status" value="1"/>
</dbReference>
<dbReference type="HAMAP" id="MF_01139">
    <property type="entry name" value="ISPT"/>
    <property type="match status" value="1"/>
</dbReference>
<reference evidence="3" key="3">
    <citation type="submission" date="2021-05" db="UniProtKB">
        <authorList>
            <consortium name="EnsemblPlants"/>
        </authorList>
    </citation>
    <scope>IDENTIFICATION</scope>
    <source>
        <strain evidence="3">cv. B73</strain>
    </source>
</reference>
<dbReference type="Gramene" id="Zm00001eb320160_T002">
    <property type="protein sequence ID" value="Zm00001eb320160_P002"/>
    <property type="gene ID" value="Zm00001eb320160"/>
</dbReference>
<evidence type="ECO:0000256" key="2">
    <source>
        <dbReference type="RuleBase" id="RU363018"/>
    </source>
</evidence>
<organism evidence="3 4">
    <name type="scientific">Zea mays</name>
    <name type="common">Maize</name>
    <dbReference type="NCBI Taxonomy" id="4577"/>
    <lineage>
        <taxon>Eukaryota</taxon>
        <taxon>Viridiplantae</taxon>
        <taxon>Streptophyta</taxon>
        <taxon>Embryophyta</taxon>
        <taxon>Tracheophyta</taxon>
        <taxon>Spermatophyta</taxon>
        <taxon>Magnoliopsida</taxon>
        <taxon>Liliopsida</taxon>
        <taxon>Poales</taxon>
        <taxon>Poaceae</taxon>
        <taxon>PACMAD clade</taxon>
        <taxon>Panicoideae</taxon>
        <taxon>Andropogonodae</taxon>
        <taxon>Andropogoneae</taxon>
        <taxon>Tripsacinae</taxon>
        <taxon>Zea</taxon>
    </lineage>
</organism>
<accession>A0A804QEC1</accession>
<dbReference type="InterPro" id="IPR018520">
    <property type="entry name" value="UPP_synth-like_CS"/>
</dbReference>
<gene>
    <name evidence="3" type="primary">LOC100285459</name>
</gene>
<name>A0A804QEC1_MAIZE</name>
<dbReference type="InterPro" id="IPR001441">
    <property type="entry name" value="UPP_synth-like"/>
</dbReference>
<protein>
    <recommendedName>
        <fullName evidence="2">Alkyl transferase</fullName>
        <ecNumber evidence="2">2.5.1.-</ecNumber>
    </recommendedName>
</protein>
<evidence type="ECO:0000256" key="1">
    <source>
        <dbReference type="ARBA" id="ARBA00022679"/>
    </source>
</evidence>